<organism evidence="3">
    <name type="scientific">Cyprideis torosa</name>
    <dbReference type="NCBI Taxonomy" id="163714"/>
    <lineage>
        <taxon>Eukaryota</taxon>
        <taxon>Metazoa</taxon>
        <taxon>Ecdysozoa</taxon>
        <taxon>Arthropoda</taxon>
        <taxon>Crustacea</taxon>
        <taxon>Oligostraca</taxon>
        <taxon>Ostracoda</taxon>
        <taxon>Podocopa</taxon>
        <taxon>Podocopida</taxon>
        <taxon>Cytherocopina</taxon>
        <taxon>Cytheroidea</taxon>
        <taxon>Cytherideidae</taxon>
        <taxon>Cyprideis</taxon>
    </lineage>
</organism>
<feature type="compositionally biased region" description="Polar residues" evidence="2">
    <location>
        <begin position="274"/>
        <end position="285"/>
    </location>
</feature>
<sequence>MGILPRLVHVLSNTIRDQLAPRFLFKFDSSENVTVQSRAGAFLELGRVAEDPCCLSQLDRSHPSPHPMNEHDLTRGHVADPSRVDIRHRRSAIHGEKTMSLFMTMVQTLRGGGFIDLLQCPPKPVPLTVSQTGPDGASRPILKGVFHWEIVSPDDAIVAICRALRTPERDWNQTAIFQIKLVEASLRSNGEADPKSITVSCFTLIHVPSPTIVNNTVCRGADKAVEALRSRVMTAVSSPTISTTTSPSSFGNSFRRRATGRGGPNGHLPRNRRISATSSSLNGASNAIPYDGPKTDEQLLKKTSGWNLLPFGWLKRLRQRGNSACLVVSSRKSEESVAPVPPPRRKRSDGNSSRQHTSESSQPKHYVEENSEGPRSPLFYPYSGRFCPISSPLSSVVLANTWNQRKLDHSRRMALTEIEIAAKEREIEFLREQLEEARHRESQLSTSLIEERRKANHVSAEAALQEIARGIRIHERKLELNRTIQELSRRLEEEMEDTPQKIKAQKIAKREGLRRMVIMGNTQGRFRDVPLPVEDSSDELSGPVAGPSSEHPMPTPLLRCKVTTSTSPMSHERKEEAADSSSKETYTIGSSQEWINERGARRRLILLMTKKMLSMKNVETEAVSAGVGEILSKSERPLLHLPSAHSISVFLSGKDHLGQHRKK</sequence>
<name>A0A7R8ZMX3_9CRUS</name>
<feature type="region of interest" description="Disordered" evidence="2">
    <location>
        <begin position="526"/>
        <end position="585"/>
    </location>
</feature>
<dbReference type="AlphaFoldDB" id="A0A7R8ZMX3"/>
<keyword evidence="1" id="KW-0175">Coiled coil</keyword>
<protein>
    <submittedName>
        <fullName evidence="3">Uncharacterized protein</fullName>
    </submittedName>
</protein>
<evidence type="ECO:0000313" key="3">
    <source>
        <dbReference type="EMBL" id="CAD7227576.1"/>
    </source>
</evidence>
<feature type="compositionally biased region" description="Low complexity" evidence="2">
    <location>
        <begin position="237"/>
        <end position="249"/>
    </location>
</feature>
<feature type="region of interest" description="Disordered" evidence="2">
    <location>
        <begin position="237"/>
        <end position="290"/>
    </location>
</feature>
<evidence type="ECO:0000256" key="2">
    <source>
        <dbReference type="SAM" id="MobiDB-lite"/>
    </source>
</evidence>
<accession>A0A7R8ZMX3</accession>
<feature type="compositionally biased region" description="Polar residues" evidence="2">
    <location>
        <begin position="350"/>
        <end position="363"/>
    </location>
</feature>
<gene>
    <name evidence="3" type="ORF">CTOB1V02_LOCUS5477</name>
</gene>
<proteinExistence type="predicted"/>
<feature type="coiled-coil region" evidence="1">
    <location>
        <begin position="413"/>
        <end position="447"/>
    </location>
</feature>
<feature type="region of interest" description="Disordered" evidence="2">
    <location>
        <begin position="326"/>
        <end position="373"/>
    </location>
</feature>
<evidence type="ECO:0000256" key="1">
    <source>
        <dbReference type="SAM" id="Coils"/>
    </source>
</evidence>
<dbReference type="EMBL" id="OB661186">
    <property type="protein sequence ID" value="CAD7227576.1"/>
    <property type="molecule type" value="Genomic_DNA"/>
</dbReference>
<reference evidence="3" key="1">
    <citation type="submission" date="2020-11" db="EMBL/GenBank/DDBJ databases">
        <authorList>
            <person name="Tran Van P."/>
        </authorList>
    </citation>
    <scope>NUCLEOTIDE SEQUENCE</scope>
</reference>